<accession>A0ABT8BPD0</accession>
<reference evidence="2" key="1">
    <citation type="journal article" date="2019" name="Int. J. Syst. Evol. Microbiol.">
        <title>The Global Catalogue of Microorganisms (GCM) 10K type strain sequencing project: providing services to taxonomists for standard genome sequencing and annotation.</title>
        <authorList>
            <consortium name="The Broad Institute Genomics Platform"/>
            <consortium name="The Broad Institute Genome Sequencing Center for Infectious Disease"/>
            <person name="Wu L."/>
            <person name="Ma J."/>
        </authorList>
    </citation>
    <scope>NUCLEOTIDE SEQUENCE [LARGE SCALE GENOMIC DNA]</scope>
    <source>
        <strain evidence="2">CECT 7398</strain>
    </source>
</reference>
<sequence length="110" mass="12562">MVDPQIFSDQKTDFGLIQYEAEQSRMIVRTPSFDFDTFPILGETLLGLLSANAIEKQSDADLHSWLIDFEGCQLFLRAEHYSECVWFEAVASGDAREELDFLASLFLRGF</sequence>
<dbReference type="Pfam" id="PF12305">
    <property type="entry name" value="DUF3630"/>
    <property type="match status" value="1"/>
</dbReference>
<gene>
    <name evidence="1" type="ORF">QWZ16_03105</name>
</gene>
<organism evidence="1 2">
    <name type="scientific">Vibrio ostreicida</name>
    <dbReference type="NCBI Taxonomy" id="526588"/>
    <lineage>
        <taxon>Bacteria</taxon>
        <taxon>Pseudomonadati</taxon>
        <taxon>Pseudomonadota</taxon>
        <taxon>Gammaproteobacteria</taxon>
        <taxon>Vibrionales</taxon>
        <taxon>Vibrionaceae</taxon>
        <taxon>Vibrio</taxon>
    </lineage>
</organism>
<name>A0ABT8BPD0_9VIBR</name>
<dbReference type="InterPro" id="IPR022080">
    <property type="entry name" value="DUF3630"/>
</dbReference>
<keyword evidence="2" id="KW-1185">Reference proteome</keyword>
<proteinExistence type="predicted"/>
<evidence type="ECO:0000313" key="2">
    <source>
        <dbReference type="Proteomes" id="UP001238540"/>
    </source>
</evidence>
<dbReference type="EMBL" id="JAUFQC010000001">
    <property type="protein sequence ID" value="MDN3608746.1"/>
    <property type="molecule type" value="Genomic_DNA"/>
</dbReference>
<evidence type="ECO:0000313" key="1">
    <source>
        <dbReference type="EMBL" id="MDN3608746.1"/>
    </source>
</evidence>
<dbReference type="Proteomes" id="UP001238540">
    <property type="component" value="Unassembled WGS sequence"/>
</dbReference>
<protein>
    <submittedName>
        <fullName evidence="1">DUF3630 family protein</fullName>
    </submittedName>
</protein>
<dbReference type="RefSeq" id="WP_076590285.1">
    <property type="nucleotide sequence ID" value="NZ_JABEYA020000019.1"/>
</dbReference>
<comment type="caution">
    <text evidence="1">The sequence shown here is derived from an EMBL/GenBank/DDBJ whole genome shotgun (WGS) entry which is preliminary data.</text>
</comment>